<dbReference type="InterPro" id="IPR026444">
    <property type="entry name" value="Secre_tail"/>
</dbReference>
<dbReference type="Proteomes" id="UP000276953">
    <property type="component" value="Unassembled WGS sequence"/>
</dbReference>
<dbReference type="AlphaFoldDB" id="A0A3S0Q8N7"/>
<comment type="caution">
    <text evidence="3">The sequence shown here is derived from an EMBL/GenBank/DDBJ whole genome shotgun (WGS) entry which is preliminary data.</text>
</comment>
<organism evidence="3 4">
    <name type="scientific">Chryseobacterium arthrosphaerae</name>
    <dbReference type="NCBI Taxonomy" id="651561"/>
    <lineage>
        <taxon>Bacteria</taxon>
        <taxon>Pseudomonadati</taxon>
        <taxon>Bacteroidota</taxon>
        <taxon>Flavobacteriia</taxon>
        <taxon>Flavobacteriales</taxon>
        <taxon>Weeksellaceae</taxon>
        <taxon>Chryseobacterium group</taxon>
        <taxon>Chryseobacterium</taxon>
    </lineage>
</organism>
<dbReference type="Pfam" id="PF18962">
    <property type="entry name" value="Por_Secre_tail"/>
    <property type="match status" value="1"/>
</dbReference>
<name>A0A3S0Q8N7_9FLAO</name>
<gene>
    <name evidence="3" type="ORF">EJ377_00620</name>
</gene>
<keyword evidence="1" id="KW-0732">Signal</keyword>
<dbReference type="EMBL" id="RYFC01000001">
    <property type="protein sequence ID" value="RTZ50430.1"/>
    <property type="molecule type" value="Genomic_DNA"/>
</dbReference>
<protein>
    <submittedName>
        <fullName evidence="3">T9SS type A sorting domain-containing protein</fullName>
    </submittedName>
</protein>
<proteinExistence type="predicted"/>
<accession>A0A3S0Q8N7</accession>
<evidence type="ECO:0000313" key="4">
    <source>
        <dbReference type="Proteomes" id="UP000276953"/>
    </source>
</evidence>
<feature type="domain" description="Secretion system C-terminal sorting" evidence="2">
    <location>
        <begin position="14"/>
        <end position="59"/>
    </location>
</feature>
<evidence type="ECO:0000313" key="3">
    <source>
        <dbReference type="EMBL" id="RTZ50430.1"/>
    </source>
</evidence>
<dbReference type="NCBIfam" id="TIGR04183">
    <property type="entry name" value="Por_Secre_tail"/>
    <property type="match status" value="1"/>
</dbReference>
<evidence type="ECO:0000259" key="2">
    <source>
        <dbReference type="Pfam" id="PF18962"/>
    </source>
</evidence>
<evidence type="ECO:0000256" key="1">
    <source>
        <dbReference type="ARBA" id="ARBA00022729"/>
    </source>
</evidence>
<sequence>MYRKPGRPAGVFCFSVLGQKIQSGVFRKGEQSIDLKNLIKGTYVIQIRTDRQTFTEKIIKR</sequence>
<reference evidence="3 4" key="1">
    <citation type="submission" date="2018-12" db="EMBL/GenBank/DDBJ databases">
        <title>Draft Genome Sequence of Chryseobacterium arthrosphaerae strain ED882-96 Isolated from the Blood of a Patient with Liver Cirrhosis in Taiwan.</title>
        <authorList>
            <person name="Lin J.-N."/>
            <person name="Lai C.-H."/>
            <person name="Yang C.-H."/>
            <person name="Huang Y.-H."/>
        </authorList>
    </citation>
    <scope>NUCLEOTIDE SEQUENCE [LARGE SCALE GENOMIC DNA]</scope>
    <source>
        <strain evidence="3 4">ED882-96</strain>
    </source>
</reference>